<proteinExistence type="predicted"/>
<comment type="caution">
    <text evidence="1">The sequence shown here is derived from an EMBL/GenBank/DDBJ whole genome shotgun (WGS) entry which is preliminary data.</text>
</comment>
<accession>A0ABW3VM76</accession>
<dbReference type="Proteomes" id="UP001597182">
    <property type="component" value="Unassembled WGS sequence"/>
</dbReference>
<gene>
    <name evidence="1" type="ORF">ACFQ34_22210</name>
</gene>
<dbReference type="RefSeq" id="WP_339123153.1">
    <property type="nucleotide sequence ID" value="NZ_BAABKS010000073.1"/>
</dbReference>
<organism evidence="1 2">
    <name type="scientific">Pseudonocardia benzenivorans</name>
    <dbReference type="NCBI Taxonomy" id="228005"/>
    <lineage>
        <taxon>Bacteria</taxon>
        <taxon>Bacillati</taxon>
        <taxon>Actinomycetota</taxon>
        <taxon>Actinomycetes</taxon>
        <taxon>Pseudonocardiales</taxon>
        <taxon>Pseudonocardiaceae</taxon>
        <taxon>Pseudonocardia</taxon>
    </lineage>
</organism>
<sequence length="122" mass="13265">MRDQRTPAGFAALWRAIFALESWYLLPTGGRDDPRPMLGLVEERSYLLVFTSERHLRSFANDRSAVRANDGVAAMTISPASLADLVPGLVEQGITGVLFDQGHNDVAAPLAALGMLYDVTHP</sequence>
<reference evidence="2" key="1">
    <citation type="journal article" date="2019" name="Int. J. Syst. Evol. Microbiol.">
        <title>The Global Catalogue of Microorganisms (GCM) 10K type strain sequencing project: providing services to taxonomists for standard genome sequencing and annotation.</title>
        <authorList>
            <consortium name="The Broad Institute Genomics Platform"/>
            <consortium name="The Broad Institute Genome Sequencing Center for Infectious Disease"/>
            <person name="Wu L."/>
            <person name="Ma J."/>
        </authorList>
    </citation>
    <scope>NUCLEOTIDE SEQUENCE [LARGE SCALE GENOMIC DNA]</scope>
    <source>
        <strain evidence="2">CCUG 49018</strain>
    </source>
</reference>
<evidence type="ECO:0000313" key="1">
    <source>
        <dbReference type="EMBL" id="MFD1236016.1"/>
    </source>
</evidence>
<evidence type="ECO:0008006" key="3">
    <source>
        <dbReference type="Google" id="ProtNLM"/>
    </source>
</evidence>
<dbReference type="EMBL" id="JBHTMB010000195">
    <property type="protein sequence ID" value="MFD1236016.1"/>
    <property type="molecule type" value="Genomic_DNA"/>
</dbReference>
<protein>
    <recommendedName>
        <fullName evidence="3">Type III secretion system (T3SS) SseB-like protein</fullName>
    </recommendedName>
</protein>
<keyword evidence="2" id="KW-1185">Reference proteome</keyword>
<evidence type="ECO:0000313" key="2">
    <source>
        <dbReference type="Proteomes" id="UP001597182"/>
    </source>
</evidence>
<name>A0ABW3VM76_9PSEU</name>